<dbReference type="Pfam" id="PF00535">
    <property type="entry name" value="Glycos_transf_2"/>
    <property type="match status" value="1"/>
</dbReference>
<dbReference type="AlphaFoldDB" id="A0A938X6U6"/>
<dbReference type="InterPro" id="IPR011990">
    <property type="entry name" value="TPR-like_helical_dom_sf"/>
</dbReference>
<dbReference type="Proteomes" id="UP000774750">
    <property type="component" value="Unassembled WGS sequence"/>
</dbReference>
<evidence type="ECO:0000313" key="2">
    <source>
        <dbReference type="EMBL" id="MBM6920527.1"/>
    </source>
</evidence>
<dbReference type="EMBL" id="JACJKY010000006">
    <property type="protein sequence ID" value="MBM6920527.1"/>
    <property type="molecule type" value="Genomic_DNA"/>
</dbReference>
<protein>
    <submittedName>
        <fullName evidence="2">Glycosyltransferase family 2 protein</fullName>
    </submittedName>
</protein>
<dbReference type="Gene3D" id="1.25.40.10">
    <property type="entry name" value="Tetratricopeptide repeat domain"/>
    <property type="match status" value="2"/>
</dbReference>
<feature type="domain" description="Glycosyltransferase 2-like" evidence="1">
    <location>
        <begin position="5"/>
        <end position="133"/>
    </location>
</feature>
<dbReference type="Gene3D" id="3.90.550.10">
    <property type="entry name" value="Spore Coat Polysaccharide Biosynthesis Protein SpsA, Chain A"/>
    <property type="match status" value="1"/>
</dbReference>
<gene>
    <name evidence="2" type="ORF">H6A12_05075</name>
</gene>
<comment type="caution">
    <text evidence="2">The sequence shown here is derived from an EMBL/GenBank/DDBJ whole genome shotgun (WGS) entry which is preliminary data.</text>
</comment>
<sequence length="358" mass="41410">MITISLCMIVKNEADTLARCLDSAKEIADEIIIADTGSTDQTKEIAAAYTDRIYDFKWIGDFSAARNFAFSKGTKDYLLWLDADDVILEEDRARFLTLKQTLDPAVDIVMMPYYAGFDESGRLTLSYDRERLLKNHRGYYWVDRVHEYIPPVGNIIRSDCAVTHRKIHPTTKGRNLSIYRQMEREGVRFTPRNLYYFARELFENSEPQEAIRYFQAFIDTNEGWVEDIISACFHMSACYQMLGDSTQALTALLKSFAFDRPRPEICCQIGYWFKGKDATETALFWFTLAAKLGELPQEAGFILHDCRGYIPYLEMCVCYDRLGERQKAIECNEQAARFYPDSPAVQYNRAFFSQAHKS</sequence>
<dbReference type="RefSeq" id="WP_204445498.1">
    <property type="nucleotide sequence ID" value="NZ_JACJKY010000006.1"/>
</dbReference>
<reference evidence="2" key="1">
    <citation type="submission" date="2020-08" db="EMBL/GenBank/DDBJ databases">
        <authorList>
            <person name="Cejkova D."/>
            <person name="Kubasova T."/>
            <person name="Jahodarova E."/>
            <person name="Rychlik I."/>
        </authorList>
    </citation>
    <scope>NUCLEOTIDE SEQUENCE</scope>
    <source>
        <strain evidence="2">An559</strain>
    </source>
</reference>
<proteinExistence type="predicted"/>
<keyword evidence="3" id="KW-1185">Reference proteome</keyword>
<evidence type="ECO:0000313" key="3">
    <source>
        <dbReference type="Proteomes" id="UP000774750"/>
    </source>
</evidence>
<dbReference type="InterPro" id="IPR029044">
    <property type="entry name" value="Nucleotide-diphossugar_trans"/>
</dbReference>
<name>A0A938X6U6_9FIRM</name>
<dbReference type="PANTHER" id="PTHR43630:SF2">
    <property type="entry name" value="GLYCOSYLTRANSFERASE"/>
    <property type="match status" value="1"/>
</dbReference>
<dbReference type="InterPro" id="IPR001173">
    <property type="entry name" value="Glyco_trans_2-like"/>
</dbReference>
<organism evidence="2 3">
    <name type="scientific">Merdimmobilis hominis</name>
    <dbReference type="NCBI Taxonomy" id="2897707"/>
    <lineage>
        <taxon>Bacteria</taxon>
        <taxon>Bacillati</taxon>
        <taxon>Bacillota</taxon>
        <taxon>Clostridia</taxon>
        <taxon>Eubacteriales</taxon>
        <taxon>Oscillospiraceae</taxon>
        <taxon>Merdimmobilis</taxon>
    </lineage>
</organism>
<evidence type="ECO:0000259" key="1">
    <source>
        <dbReference type="Pfam" id="PF00535"/>
    </source>
</evidence>
<dbReference type="CDD" id="cd02511">
    <property type="entry name" value="Beta4Glucosyltransferase"/>
    <property type="match status" value="1"/>
</dbReference>
<reference evidence="2" key="2">
    <citation type="journal article" date="2021" name="Sci. Rep.">
        <title>The distribution of antibiotic resistance genes in chicken gut microbiota commensals.</title>
        <authorList>
            <person name="Juricova H."/>
            <person name="Matiasovicova J."/>
            <person name="Kubasova T."/>
            <person name="Cejkova D."/>
            <person name="Rychlik I."/>
        </authorList>
    </citation>
    <scope>NUCLEOTIDE SEQUENCE</scope>
    <source>
        <strain evidence="2">An559</strain>
    </source>
</reference>
<accession>A0A938X6U6</accession>
<dbReference type="PANTHER" id="PTHR43630">
    <property type="entry name" value="POLY-BETA-1,6-N-ACETYL-D-GLUCOSAMINE SYNTHASE"/>
    <property type="match status" value="1"/>
</dbReference>
<dbReference type="SUPFAM" id="SSF48452">
    <property type="entry name" value="TPR-like"/>
    <property type="match status" value="1"/>
</dbReference>
<dbReference type="SUPFAM" id="SSF53448">
    <property type="entry name" value="Nucleotide-diphospho-sugar transferases"/>
    <property type="match status" value="1"/>
</dbReference>